<dbReference type="PROSITE" id="PS50926">
    <property type="entry name" value="TRAM"/>
    <property type="match status" value="1"/>
</dbReference>
<keyword evidence="10" id="KW-1185">Reference proteome</keyword>
<feature type="active site" description="Nucleophile" evidence="6">
    <location>
        <position position="411"/>
    </location>
</feature>
<protein>
    <submittedName>
        <fullName evidence="9">23S rRNA (Uracil(1939)-C(5))-methyltransferase RlmD</fullName>
        <ecNumber evidence="9">2.1.1.190</ecNumber>
    </submittedName>
</protein>
<evidence type="ECO:0000256" key="7">
    <source>
        <dbReference type="PROSITE-ProRule" id="PRU10015"/>
    </source>
</evidence>
<evidence type="ECO:0000256" key="1">
    <source>
        <dbReference type="ARBA" id="ARBA00022485"/>
    </source>
</evidence>
<dbReference type="InterPro" id="IPR030391">
    <property type="entry name" value="MeTrfase_TrmA_CS"/>
</dbReference>
<dbReference type="AlphaFoldDB" id="A0A4Z1BRV9"/>
<keyword evidence="5" id="KW-0411">Iron-sulfur</keyword>
<dbReference type="Gene3D" id="3.40.50.150">
    <property type="entry name" value="Vaccinia Virus protein VP39"/>
    <property type="match status" value="1"/>
</dbReference>
<feature type="binding site" evidence="6">
    <location>
        <position position="384"/>
    </location>
    <ligand>
        <name>S-adenosyl-L-methionine</name>
        <dbReference type="ChEBI" id="CHEBI:59789"/>
    </ligand>
</feature>
<dbReference type="RefSeq" id="WP_126565867.1">
    <property type="nucleotide sequence ID" value="NZ_BMCY01000004.1"/>
</dbReference>
<dbReference type="Pfam" id="PF01938">
    <property type="entry name" value="TRAM"/>
    <property type="match status" value="1"/>
</dbReference>
<evidence type="ECO:0000256" key="2">
    <source>
        <dbReference type="ARBA" id="ARBA00022603"/>
    </source>
</evidence>
<evidence type="ECO:0000313" key="9">
    <source>
        <dbReference type="EMBL" id="TGN26522.1"/>
    </source>
</evidence>
<feature type="binding site" evidence="6">
    <location>
        <position position="336"/>
    </location>
    <ligand>
        <name>S-adenosyl-L-methionine</name>
        <dbReference type="ChEBI" id="CHEBI:59789"/>
    </ligand>
</feature>
<dbReference type="FunFam" id="3.40.50.150:FF:000009">
    <property type="entry name" value="23S rRNA (Uracil(1939)-C(5))-methyltransferase RlmD"/>
    <property type="match status" value="1"/>
</dbReference>
<name>A0A4Z1BRV9_9STAP</name>
<feature type="binding site" evidence="6">
    <location>
        <position position="315"/>
    </location>
    <ligand>
        <name>S-adenosyl-L-methionine</name>
        <dbReference type="ChEBI" id="CHEBI:59789"/>
    </ligand>
</feature>
<dbReference type="PANTHER" id="PTHR11061:SF30">
    <property type="entry name" value="TRNA (URACIL(54)-C(5))-METHYLTRANSFERASE"/>
    <property type="match status" value="1"/>
</dbReference>
<feature type="active site" evidence="7">
    <location>
        <position position="411"/>
    </location>
</feature>
<organism evidence="9 10">
    <name type="scientific">Staphylococcus pragensis</name>
    <dbReference type="NCBI Taxonomy" id="1611836"/>
    <lineage>
        <taxon>Bacteria</taxon>
        <taxon>Bacillati</taxon>
        <taxon>Bacillota</taxon>
        <taxon>Bacilli</taxon>
        <taxon>Bacillales</taxon>
        <taxon>Staphylococcaceae</taxon>
        <taxon>Staphylococcus</taxon>
    </lineage>
</organism>
<dbReference type="PANTHER" id="PTHR11061">
    <property type="entry name" value="RNA M5U METHYLTRANSFERASE"/>
    <property type="match status" value="1"/>
</dbReference>
<reference evidence="9 10" key="1">
    <citation type="submission" date="2019-04" db="EMBL/GenBank/DDBJ databases">
        <title>Genomic characterization of Staphylococcus petrasii strains.</title>
        <authorList>
            <person name="Vrbovska V."/>
            <person name="Kovarovic V."/>
            <person name="Maslanova I."/>
            <person name="Indrakova A."/>
            <person name="Petras P."/>
            <person name="Sedo O."/>
            <person name="Svec P."/>
            <person name="Fisarova L."/>
            <person name="Sedlacek I."/>
            <person name="Doskar J."/>
            <person name="Pantucek R."/>
        </authorList>
    </citation>
    <scope>NUCLEOTIDE SEQUENCE [LARGE SCALE GENOMIC DNA]</scope>
    <source>
        <strain evidence="9 10">CCM 8529</strain>
    </source>
</reference>
<dbReference type="NCBIfam" id="TIGR00479">
    <property type="entry name" value="rumA"/>
    <property type="match status" value="1"/>
</dbReference>
<keyword evidence="1" id="KW-0408">Iron</keyword>
<keyword evidence="4 6" id="KW-0949">S-adenosyl-L-methionine</keyword>
<dbReference type="InterPro" id="IPR002792">
    <property type="entry name" value="TRAM_dom"/>
</dbReference>
<dbReference type="CDD" id="cd02440">
    <property type="entry name" value="AdoMet_MTases"/>
    <property type="match status" value="1"/>
</dbReference>
<evidence type="ECO:0000256" key="6">
    <source>
        <dbReference type="PROSITE-ProRule" id="PRU01024"/>
    </source>
</evidence>
<proteinExistence type="inferred from homology"/>
<dbReference type="Gene3D" id="2.40.50.140">
    <property type="entry name" value="Nucleic acid-binding proteins"/>
    <property type="match status" value="1"/>
</dbReference>
<evidence type="ECO:0000256" key="4">
    <source>
        <dbReference type="ARBA" id="ARBA00022691"/>
    </source>
</evidence>
<dbReference type="InterPro" id="IPR010280">
    <property type="entry name" value="U5_MeTrfase_fam"/>
</dbReference>
<dbReference type="EMBL" id="SRPJ01000004">
    <property type="protein sequence ID" value="TGN26522.1"/>
    <property type="molecule type" value="Genomic_DNA"/>
</dbReference>
<dbReference type="InterPro" id="IPR029063">
    <property type="entry name" value="SAM-dependent_MTases_sf"/>
</dbReference>
<gene>
    <name evidence="9" type="primary">rlmD</name>
    <name evidence="9" type="ORF">E2558_08880</name>
</gene>
<dbReference type="PROSITE" id="PS51687">
    <property type="entry name" value="SAM_MT_RNA_M5U"/>
    <property type="match status" value="1"/>
</dbReference>
<sequence>MEALNKNDIKQGHVVDLTHEGHGVVKFDRYPVFIPNALIDEEIEFKVIKVKKNFAIGKLLEVKKASEDRVEPPCKYYWKCGGCQLQHMTYEAQLAMKKEQVVNLFHRKAQFNETLINDTIGMENPWRYRNKSQLPVGKDKDHHTIMGYYRQRSHDIIDMNSCLIQDHQHQEIMNHVKKWLNEFNISIYNERTKKGLLRHLVVRTGHYTDEIMVIFVTNGSKFKQAQLLVEQLTQTFPNITSIKQNINDSHSNVIMGQQSITLYGKDKIIDSLSDITFKISDQSFYQINSSQTEKLYRKAIEYAQLNGQETVLDTYCGIGTIGLYMAPVAKHVYGVEVVPSAIKDAKQNATLNGLDNTTFVCGKAEEVIIEWKQQGIKPDVVMVDPPRKGCDETFLQTLLALNPKRIVYISCNPSTQQRDAQILASSYDLKEITPVDMFPQTTHIETVALFERK</sequence>
<keyword evidence="3 6" id="KW-0808">Transferase</keyword>
<keyword evidence="1" id="KW-0479">Metal-binding</keyword>
<evidence type="ECO:0000313" key="10">
    <source>
        <dbReference type="Proteomes" id="UP000297459"/>
    </source>
</evidence>
<dbReference type="FunFam" id="2.40.50.1070:FF:000003">
    <property type="entry name" value="23S rRNA (Uracil-5-)-methyltransferase RumA"/>
    <property type="match status" value="1"/>
</dbReference>
<evidence type="ECO:0000256" key="3">
    <source>
        <dbReference type="ARBA" id="ARBA00022679"/>
    </source>
</evidence>
<dbReference type="Gene3D" id="2.40.50.1070">
    <property type="match status" value="1"/>
</dbReference>
<keyword evidence="1" id="KW-0004">4Fe-4S</keyword>
<dbReference type="InterPro" id="IPR030390">
    <property type="entry name" value="MeTrfase_TrmA_AS"/>
</dbReference>
<dbReference type="SUPFAM" id="SSF53335">
    <property type="entry name" value="S-adenosyl-L-methionine-dependent methyltransferases"/>
    <property type="match status" value="1"/>
</dbReference>
<evidence type="ECO:0000259" key="8">
    <source>
        <dbReference type="PROSITE" id="PS50926"/>
    </source>
</evidence>
<dbReference type="GO" id="GO:0070041">
    <property type="term" value="F:rRNA (uridine-C5-)-methyltransferase activity"/>
    <property type="evidence" value="ECO:0007669"/>
    <property type="project" value="TreeGrafter"/>
</dbReference>
<dbReference type="EC" id="2.1.1.190" evidence="9"/>
<dbReference type="GO" id="GO:0070475">
    <property type="term" value="P:rRNA base methylation"/>
    <property type="evidence" value="ECO:0007669"/>
    <property type="project" value="TreeGrafter"/>
</dbReference>
<comment type="similarity">
    <text evidence="6">Belongs to the class I-like SAM-binding methyltransferase superfamily. RNA M5U methyltransferase family.</text>
</comment>
<dbReference type="PROSITE" id="PS01231">
    <property type="entry name" value="TRMA_2"/>
    <property type="match status" value="1"/>
</dbReference>
<accession>A0A4Z1BRV9</accession>
<dbReference type="SUPFAM" id="SSF50249">
    <property type="entry name" value="Nucleic acid-binding proteins"/>
    <property type="match status" value="1"/>
</dbReference>
<dbReference type="InterPro" id="IPR012340">
    <property type="entry name" value="NA-bd_OB-fold"/>
</dbReference>
<feature type="binding site" evidence="6">
    <location>
        <position position="286"/>
    </location>
    <ligand>
        <name>S-adenosyl-L-methionine</name>
        <dbReference type="ChEBI" id="CHEBI:59789"/>
    </ligand>
</feature>
<evidence type="ECO:0000256" key="5">
    <source>
        <dbReference type="ARBA" id="ARBA00023014"/>
    </source>
</evidence>
<dbReference type="PROSITE" id="PS01230">
    <property type="entry name" value="TRMA_1"/>
    <property type="match status" value="1"/>
</dbReference>
<dbReference type="Proteomes" id="UP000297459">
    <property type="component" value="Unassembled WGS sequence"/>
</dbReference>
<comment type="caution">
    <text evidence="9">The sequence shown here is derived from an EMBL/GenBank/DDBJ whole genome shotgun (WGS) entry which is preliminary data.</text>
</comment>
<keyword evidence="2 6" id="KW-0489">Methyltransferase</keyword>
<dbReference type="Pfam" id="PF05958">
    <property type="entry name" value="tRNA_U5-meth_tr"/>
    <property type="match status" value="1"/>
</dbReference>
<feature type="domain" description="TRAM" evidence="8">
    <location>
        <begin position="1"/>
        <end position="61"/>
    </location>
</feature>
<dbReference type="FunFam" id="2.40.50.140:FF:000097">
    <property type="entry name" value="23S rRNA (uracil(1939)-C(5))-methyltransferase RlmD"/>
    <property type="match status" value="1"/>
</dbReference>
<dbReference type="GO" id="GO:0051539">
    <property type="term" value="F:4 iron, 4 sulfur cluster binding"/>
    <property type="evidence" value="ECO:0007669"/>
    <property type="project" value="UniProtKB-KW"/>
</dbReference>